<feature type="compositionally biased region" description="Low complexity" evidence="1">
    <location>
        <begin position="439"/>
        <end position="464"/>
    </location>
</feature>
<dbReference type="OrthoDB" id="268019at2759"/>
<keyword evidence="3" id="KW-1185">Reference proteome</keyword>
<feature type="compositionally biased region" description="Polar residues" evidence="1">
    <location>
        <begin position="1236"/>
        <end position="1245"/>
    </location>
</feature>
<feature type="compositionally biased region" description="Polar residues" evidence="1">
    <location>
        <begin position="176"/>
        <end position="187"/>
    </location>
</feature>
<sequence>MRASEDSSSLTCPQSPVVAEAASPAAESAVDMAGGEGSGDNSAAAPSDAAVSANTGADASDAPVAPRGNTASPECTVEERTLLPGAARALSEEALTKLLTMCLDRIMRLEEQQARGEARQSMFDTSLQTLLTQTHGLQQQKSCGEAAVEVQSENGNANSSEAHDHERSEQYHCSRETTSCHISSWSHMNRPPALGGRHKGNSHHSDDGYDAATAPATATTAFGTHAPHSADAPAPSFAESTAPAGAFAALGAGTVMEASERDDAHASHGAGAGAVSVRAPSITLTPAAGNCRHTRTASSAGANGSTNEPSVISHVRSSSSGGGRQRQCSLVTVVSPTHTSHAEVAKTHAIAASATISAGASGTPFSDMPVKDFTTAMPRTRVSLSEHYRRSATIEFHMTTGSLSRQPQLPTQTSAEEWPSCISEPLAEHVDTSPHDGPHAAPGGHPQQQPRGNPQQPRPSLTHQPPLPDQPPLPPQRLHLPPTHCNGEKRDASSSSRFATTAYRSSGSTATSSAAHVTDELDALYHELNAPHLAASSGVSTDSAAASGAEATEVPPRKVQLPFGTDNTTAINELFTQAVQTTMETTRMKDGLTTVVCSMRKERERRCRRQRRVEVAVGKLFQRIANVSSVMWRLQKTVQRLELEVSHGCTAASAGGYHHQSHRRRRRADGNESAGVCDQDKDGVIYDSDVDDGAIGWGERLCTSLAPPLSSSASLSVGCDHVVPPARSPCLSSLTTQSTTALVHNESIPSCGAAAIMRTATSMPVVDGVGNTSASPALLGTPSSQTLTAATPVTAAASGASVGSPHVVGSAGLPKIISGSSSPHSLPTSSAIINTSVSVTAATATRAATTSRTGSATSVTQSMAPSSMSALRQARLSPLRLSPPVMVDACASESRSIAVTRDSSVAPAPPITDMRFGMTRPLYASVTDDELPAPTLAEVTSTAAHGGRASARTEGANSSSSSSSKILNKGVCSGSRSSELSEGYGKPHAGKKATEPQGEEEQQQHLAPQPYPCQGVCSGPSASLPALFFTSSRCRQQERSLRRAASATLAMVAVPILISAEAQHSAASTRHPPLPRRRQIIVSPKRSPVSAFAGGRSAADAGNVSCRSSVAARRLFDALSSEHCSSAVSGATTIVGTAAGVGNKGHCSIRCTGAVNTETTTSVDPPTVSIASSVAALELASSAASPVRRMTNAMTVSQLQSTPLTCRTPRKQQRIGDNSAKTSRGWREARRPRRTLIQSAGSPTPRSKAAATDHHGDVRNHAGGMHKESEGNDRLAEKKWTGAAGTAGLHGCESLSTWCNAAISASPAHSSSDRSPRSHSRHHLPSPWPQGSPVRVETVAGGEDKVILSPVPPAGGEKMCRPSAGVHCVHGSSGSIASTPPQRLHVQLAPSRTRVTAISAGAVSPALSTSELQRVQPVVPVTVAHHPQQLLQTMRSSPKAKKWTSVQLQTSATASGTLPYMPMAASVQSASRLLCITPILLSSGMAHSASPVSSHATRSSASAGSGAGSSGAPDLGIHSGNNMNTSLAAPCAPPRTPPHAHPPNLAHRHSRDAAMQSRHAVTLYQSATALMRRTKRLPSLPVPSTSPSQSRRVTPLSALRRTKPVTPAAAAPSLPARSGYDTKVHAVATMAPTGTSQQPANSVKVSCKLTKSPSCSPLVGFDSAAATRGIVTQQQVFGSSSPVAHHPCSSPPPLPDDTSHQLQAPSSTRDRRSSRRARAGLPPPLSVESLSDAAVSVLHASSSEGKAMPMGVCKVAAKVGTGDGVGSSATPVALFAVADADGRRGCSTQRRPPEATAILGKEKNGSGRATSAVTAAATGVRPMMRTANRSCSASTADVGRDVGHGGSGDVHDGTVNGDDNYGSAPHALPRIPPREQQQQQHRRPLGDGGAAEERLIHVSFLLDANTPVSALSSVLHQNRSPLNQQHPQHARTSGSVDDARITHRATSHDSPASSSHTSTPHHAVALRHAPYVSQACHDDGGWYGVWAFQGRRADSGEGPRRRA</sequence>
<evidence type="ECO:0000256" key="1">
    <source>
        <dbReference type="SAM" id="MobiDB-lite"/>
    </source>
</evidence>
<accession>A0A640K958</accession>
<name>A0A640K958_LEITA</name>
<feature type="region of interest" description="Disordered" evidence="1">
    <location>
        <begin position="1208"/>
        <end position="1274"/>
    </location>
</feature>
<proteinExistence type="predicted"/>
<feature type="compositionally biased region" description="Polar residues" evidence="1">
    <location>
        <begin position="151"/>
        <end position="160"/>
    </location>
</feature>
<feature type="region of interest" description="Disordered" evidence="1">
    <location>
        <begin position="1828"/>
        <end position="1888"/>
    </location>
</feature>
<reference evidence="2" key="1">
    <citation type="submission" date="2019-11" db="EMBL/GenBank/DDBJ databases">
        <title>Leishmania tarentolae CDS.</title>
        <authorList>
            <person name="Goto Y."/>
            <person name="Yamagishi J."/>
        </authorList>
    </citation>
    <scope>NUCLEOTIDE SEQUENCE [LARGE SCALE GENOMIC DNA]</scope>
    <source>
        <strain evidence="2">Parrot Tar II</strain>
    </source>
</reference>
<feature type="compositionally biased region" description="Polar residues" evidence="1">
    <location>
        <begin position="399"/>
        <end position="415"/>
    </location>
</feature>
<feature type="region of interest" description="Disordered" evidence="1">
    <location>
        <begin position="1486"/>
        <end position="1548"/>
    </location>
</feature>
<feature type="region of interest" description="Disordered" evidence="1">
    <location>
        <begin position="427"/>
        <end position="513"/>
    </location>
</feature>
<feature type="compositionally biased region" description="Basic and acidic residues" evidence="1">
    <location>
        <begin position="1251"/>
        <end position="1274"/>
    </location>
</feature>
<dbReference type="Proteomes" id="UP000419144">
    <property type="component" value="Unassembled WGS sequence"/>
</dbReference>
<feature type="compositionally biased region" description="Low complexity" evidence="1">
    <location>
        <begin position="1488"/>
        <end position="1504"/>
    </location>
</feature>
<dbReference type="EMBL" id="BLBS01000003">
    <property type="protein sequence ID" value="GET85534.1"/>
    <property type="molecule type" value="Genomic_DNA"/>
</dbReference>
<dbReference type="VEuPathDB" id="TriTrypDB:LtaPh_0302900"/>
<feature type="region of interest" description="Disordered" evidence="1">
    <location>
        <begin position="1306"/>
        <end position="1334"/>
    </location>
</feature>
<feature type="compositionally biased region" description="Basic and acidic residues" evidence="1">
    <location>
        <begin position="161"/>
        <end position="175"/>
    </location>
</feature>
<gene>
    <name evidence="2" type="ORF">LtaPh_0302900</name>
</gene>
<feature type="compositionally biased region" description="Polar residues" evidence="1">
    <location>
        <begin position="1"/>
        <end position="14"/>
    </location>
</feature>
<feature type="compositionally biased region" description="Low complexity" evidence="1">
    <location>
        <begin position="499"/>
        <end position="513"/>
    </location>
</feature>
<feature type="region of interest" description="Disordered" evidence="1">
    <location>
        <begin position="653"/>
        <end position="676"/>
    </location>
</feature>
<feature type="compositionally biased region" description="Pro residues" evidence="1">
    <location>
        <begin position="465"/>
        <end position="475"/>
    </location>
</feature>
<feature type="compositionally biased region" description="Basic and acidic residues" evidence="1">
    <location>
        <begin position="427"/>
        <end position="438"/>
    </location>
</feature>
<feature type="region of interest" description="Disordered" evidence="1">
    <location>
        <begin position="398"/>
        <end position="417"/>
    </location>
</feature>
<dbReference type="SMR" id="A0A640K958"/>
<feature type="compositionally biased region" description="Polar residues" evidence="1">
    <location>
        <begin position="296"/>
        <end position="310"/>
    </location>
</feature>
<feature type="region of interest" description="Disordered" evidence="1">
    <location>
        <begin position="1"/>
        <end position="79"/>
    </location>
</feature>
<feature type="compositionally biased region" description="Low complexity" evidence="1">
    <location>
        <begin position="15"/>
        <end position="30"/>
    </location>
</feature>
<feature type="compositionally biased region" description="Low complexity" evidence="1">
    <location>
        <begin position="39"/>
        <end position="54"/>
    </location>
</feature>
<organism evidence="2 3">
    <name type="scientific">Leishmania tarentolae</name>
    <name type="common">Sauroleishmania tarentolae</name>
    <dbReference type="NCBI Taxonomy" id="5689"/>
    <lineage>
        <taxon>Eukaryota</taxon>
        <taxon>Discoba</taxon>
        <taxon>Euglenozoa</taxon>
        <taxon>Kinetoplastea</taxon>
        <taxon>Metakinetoplastina</taxon>
        <taxon>Trypanosomatida</taxon>
        <taxon>Trypanosomatidae</taxon>
        <taxon>Leishmaniinae</taxon>
        <taxon>Leishmania</taxon>
        <taxon>lizard Leishmania</taxon>
    </lineage>
</organism>
<feature type="region of interest" description="Disordered" evidence="1">
    <location>
        <begin position="287"/>
        <end position="326"/>
    </location>
</feature>
<comment type="caution">
    <text evidence="2">The sequence shown here is derived from an EMBL/GenBank/DDBJ whole genome shotgun (WGS) entry which is preliminary data.</text>
</comment>
<feature type="region of interest" description="Disordered" evidence="1">
    <location>
        <begin position="148"/>
        <end position="211"/>
    </location>
</feature>
<feature type="region of interest" description="Disordered" evidence="1">
    <location>
        <begin position="1676"/>
        <end position="1727"/>
    </location>
</feature>
<feature type="region of interest" description="Disordered" evidence="1">
    <location>
        <begin position="940"/>
        <end position="1007"/>
    </location>
</feature>
<protein>
    <submittedName>
        <fullName evidence="2">Uncharacterized protein</fullName>
    </submittedName>
</protein>
<feature type="compositionally biased region" description="Pro residues" evidence="1">
    <location>
        <begin position="1531"/>
        <end position="1541"/>
    </location>
</feature>
<evidence type="ECO:0000313" key="3">
    <source>
        <dbReference type="Proteomes" id="UP000419144"/>
    </source>
</evidence>
<evidence type="ECO:0000313" key="2">
    <source>
        <dbReference type="EMBL" id="GET85534.1"/>
    </source>
</evidence>